<sequence>MAHENLKFRLKIDLKDTWQPIYGAEHHGTFYMIYVKINKYEVIKNEYGIEVHSHNWDFRLQNYRGNITMGLVDTPSLKFSKDEKETQFGEILNINLSVKPFIKNDIISNCNLNVEKVIPKNMIAVTNVMLLNPPIELYNPKDLDNSLYINPYSHFRDGDHFNEVSTRPVGSKDPFPTPEDMGFGKFGICMPDVCYID</sequence>
<dbReference type="STRING" id="1850246.LPB138_02055"/>
<dbReference type="OrthoDB" id="1446605at2"/>
<dbReference type="EMBL" id="CP017478">
    <property type="protein sequence ID" value="AOW19534.1"/>
    <property type="molecule type" value="Genomic_DNA"/>
</dbReference>
<dbReference type="AlphaFoldDB" id="A0A1D8P4P7"/>
<keyword evidence="2" id="KW-1185">Reference proteome</keyword>
<organism evidence="1 2">
    <name type="scientific">Urechidicola croceus</name>
    <dbReference type="NCBI Taxonomy" id="1850246"/>
    <lineage>
        <taxon>Bacteria</taxon>
        <taxon>Pseudomonadati</taxon>
        <taxon>Bacteroidota</taxon>
        <taxon>Flavobacteriia</taxon>
        <taxon>Flavobacteriales</taxon>
        <taxon>Flavobacteriaceae</taxon>
        <taxon>Urechidicola</taxon>
    </lineage>
</organism>
<dbReference type="RefSeq" id="WP_070235650.1">
    <property type="nucleotide sequence ID" value="NZ_CP017478.1"/>
</dbReference>
<accession>A0A1D8P4P7</accession>
<dbReference type="Proteomes" id="UP000176050">
    <property type="component" value="Chromosome"/>
</dbReference>
<dbReference type="KEGG" id="lul:LPB138_02055"/>
<reference evidence="1 2" key="1">
    <citation type="submission" date="2016-10" db="EMBL/GenBank/DDBJ databases">
        <title>Lutibacter sp. LPB0138, isolated from marine gastropod.</title>
        <authorList>
            <person name="Kim E."/>
            <person name="Yi H."/>
        </authorList>
    </citation>
    <scope>NUCLEOTIDE SEQUENCE [LARGE SCALE GENOMIC DNA]</scope>
    <source>
        <strain evidence="1 2">LPB0138</strain>
    </source>
</reference>
<evidence type="ECO:0000313" key="2">
    <source>
        <dbReference type="Proteomes" id="UP000176050"/>
    </source>
</evidence>
<proteinExistence type="predicted"/>
<protein>
    <submittedName>
        <fullName evidence="1">Uncharacterized protein</fullName>
    </submittedName>
</protein>
<evidence type="ECO:0000313" key="1">
    <source>
        <dbReference type="EMBL" id="AOW19534.1"/>
    </source>
</evidence>
<gene>
    <name evidence="1" type="ORF">LPB138_02055</name>
</gene>
<name>A0A1D8P4P7_9FLAO</name>